<accession>A0AAW1I1R6</accession>
<keyword evidence="6 9" id="KW-1133">Transmembrane helix</keyword>
<dbReference type="GO" id="GO:0016020">
    <property type="term" value="C:membrane"/>
    <property type="evidence" value="ECO:0007669"/>
    <property type="project" value="UniProtKB-SubCell"/>
</dbReference>
<dbReference type="EMBL" id="JBDFQZ010000010">
    <property type="protein sequence ID" value="KAK9683045.1"/>
    <property type="molecule type" value="Genomic_DNA"/>
</dbReference>
<evidence type="ECO:0000256" key="5">
    <source>
        <dbReference type="ARBA" id="ARBA00022970"/>
    </source>
</evidence>
<keyword evidence="7 9" id="KW-0472">Membrane</keyword>
<dbReference type="GO" id="GO:0080143">
    <property type="term" value="P:regulation of amino acid export"/>
    <property type="evidence" value="ECO:0007669"/>
    <property type="project" value="InterPro"/>
</dbReference>
<evidence type="ECO:0000256" key="3">
    <source>
        <dbReference type="ARBA" id="ARBA00022448"/>
    </source>
</evidence>
<proteinExistence type="inferred from homology"/>
<evidence type="ECO:0000256" key="1">
    <source>
        <dbReference type="ARBA" id="ARBA00004167"/>
    </source>
</evidence>
<evidence type="ECO:0000256" key="4">
    <source>
        <dbReference type="ARBA" id="ARBA00022692"/>
    </source>
</evidence>
<dbReference type="PANTHER" id="PTHR33228">
    <property type="entry name" value="PROTEIN GLUTAMINE DUMPER 4-RELATED"/>
    <property type="match status" value="1"/>
</dbReference>
<evidence type="ECO:0000256" key="6">
    <source>
        <dbReference type="ARBA" id="ARBA00022989"/>
    </source>
</evidence>
<dbReference type="AlphaFoldDB" id="A0AAW1I1R6"/>
<keyword evidence="11" id="KW-1185">Reference proteome</keyword>
<dbReference type="GO" id="GO:0006865">
    <property type="term" value="P:amino acid transport"/>
    <property type="evidence" value="ECO:0007669"/>
    <property type="project" value="UniProtKB-KW"/>
</dbReference>
<feature type="transmembrane region" description="Helical" evidence="9">
    <location>
        <begin position="30"/>
        <end position="53"/>
    </location>
</feature>
<gene>
    <name evidence="10" type="ORF">RND81_10G114300</name>
</gene>
<evidence type="ECO:0000313" key="10">
    <source>
        <dbReference type="EMBL" id="KAK9683045.1"/>
    </source>
</evidence>
<feature type="compositionally biased region" description="Low complexity" evidence="8">
    <location>
        <begin position="56"/>
        <end position="66"/>
    </location>
</feature>
<evidence type="ECO:0000256" key="9">
    <source>
        <dbReference type="SAM" id="Phobius"/>
    </source>
</evidence>
<evidence type="ECO:0000256" key="8">
    <source>
        <dbReference type="SAM" id="MobiDB-lite"/>
    </source>
</evidence>
<keyword evidence="3" id="KW-0813">Transport</keyword>
<sequence>MPSIPTVNTINNNSTMLNGQGQGWNTPVPYLFGGLGIMFCLIAIAFIILACSFSKSSSSSNISGNNIDEEASGKSSFECDNEPKIVVIMAGDHNPTYLAKPIPSRIIGFDYNRHIVN</sequence>
<organism evidence="10 11">
    <name type="scientific">Saponaria officinalis</name>
    <name type="common">Common soapwort</name>
    <name type="synonym">Lychnis saponaria</name>
    <dbReference type="NCBI Taxonomy" id="3572"/>
    <lineage>
        <taxon>Eukaryota</taxon>
        <taxon>Viridiplantae</taxon>
        <taxon>Streptophyta</taxon>
        <taxon>Embryophyta</taxon>
        <taxon>Tracheophyta</taxon>
        <taxon>Spermatophyta</taxon>
        <taxon>Magnoliopsida</taxon>
        <taxon>eudicotyledons</taxon>
        <taxon>Gunneridae</taxon>
        <taxon>Pentapetalae</taxon>
        <taxon>Caryophyllales</taxon>
        <taxon>Caryophyllaceae</taxon>
        <taxon>Caryophylleae</taxon>
        <taxon>Saponaria</taxon>
    </lineage>
</organism>
<name>A0AAW1I1R6_SAPOF</name>
<reference evidence="10" key="1">
    <citation type="submission" date="2024-03" db="EMBL/GenBank/DDBJ databases">
        <title>WGS assembly of Saponaria officinalis var. Norfolk2.</title>
        <authorList>
            <person name="Jenkins J."/>
            <person name="Shu S."/>
            <person name="Grimwood J."/>
            <person name="Barry K."/>
            <person name="Goodstein D."/>
            <person name="Schmutz J."/>
            <person name="Leebens-Mack J."/>
            <person name="Osbourn A."/>
        </authorList>
    </citation>
    <scope>NUCLEOTIDE SEQUENCE [LARGE SCALE GENOMIC DNA]</scope>
    <source>
        <strain evidence="10">JIC</strain>
    </source>
</reference>
<keyword evidence="5" id="KW-0029">Amino-acid transport</keyword>
<dbReference type="InterPro" id="IPR040359">
    <property type="entry name" value="GDU"/>
</dbReference>
<keyword evidence="4 9" id="KW-0812">Transmembrane</keyword>
<comment type="caution">
    <text evidence="10">The sequence shown here is derived from an EMBL/GenBank/DDBJ whole genome shotgun (WGS) entry which is preliminary data.</text>
</comment>
<dbReference type="PANTHER" id="PTHR33228:SF76">
    <property type="entry name" value="PROTEIN GLUTAMINE DUMPER 7"/>
    <property type="match status" value="1"/>
</dbReference>
<comment type="similarity">
    <text evidence="2">Belongs to the GLUTAMINE DUMPER 1 (TC 9.B.60) family.</text>
</comment>
<evidence type="ECO:0000256" key="2">
    <source>
        <dbReference type="ARBA" id="ARBA00009977"/>
    </source>
</evidence>
<evidence type="ECO:0000256" key="7">
    <source>
        <dbReference type="ARBA" id="ARBA00023136"/>
    </source>
</evidence>
<protein>
    <submittedName>
        <fullName evidence="10">Uncharacterized protein</fullName>
    </submittedName>
</protein>
<comment type="subcellular location">
    <subcellularLocation>
        <location evidence="1">Membrane</location>
        <topology evidence="1">Single-pass membrane protein</topology>
    </subcellularLocation>
</comment>
<evidence type="ECO:0000313" key="11">
    <source>
        <dbReference type="Proteomes" id="UP001443914"/>
    </source>
</evidence>
<feature type="region of interest" description="Disordered" evidence="8">
    <location>
        <begin position="56"/>
        <end position="76"/>
    </location>
</feature>
<dbReference type="Proteomes" id="UP001443914">
    <property type="component" value="Unassembled WGS sequence"/>
</dbReference>